<reference evidence="1" key="1">
    <citation type="submission" date="2019-10" db="EMBL/GenBank/DDBJ databases">
        <authorList>
            <person name="Stefani N."/>
            <person name="Schroeckh V."/>
        </authorList>
    </citation>
    <scope>NUCLEOTIDE SEQUENCE</scope>
    <source>
        <strain evidence="1">KI683</strain>
    </source>
</reference>
<organism evidence="1">
    <name type="scientific">Escherichia coli</name>
    <dbReference type="NCBI Taxonomy" id="562"/>
    <lineage>
        <taxon>Bacteria</taxon>
        <taxon>Pseudomonadati</taxon>
        <taxon>Pseudomonadota</taxon>
        <taxon>Gammaproteobacteria</taxon>
        <taxon>Enterobacterales</taxon>
        <taxon>Enterobacteriaceae</taxon>
        <taxon>Escherichia</taxon>
    </lineage>
</organism>
<evidence type="ECO:0000313" key="1">
    <source>
        <dbReference type="EMBL" id="VWQ01050.1"/>
    </source>
</evidence>
<dbReference type="EMBL" id="LR730402">
    <property type="protein sequence ID" value="VWQ01050.1"/>
    <property type="molecule type" value="Genomic_DNA"/>
</dbReference>
<proteinExistence type="predicted"/>
<sequence>MAGKLMRATVVFCLGVVLSLFGFESGIHHQSASAVNAINGVMIFGVAGMALIGIYFSVKMKLDKASHAEITKELERLKKGGRKEDATPEIRKLVKQLTGYEYDQCFGNNNVGFKFENKAGAF</sequence>
<gene>
    <name evidence="1" type="ORF">ECOLIKI683_01093</name>
</gene>
<dbReference type="AlphaFoldDB" id="A0A5Q5A1V7"/>
<name>A0A5Q5A1V7_ECOLX</name>
<accession>A0A5Q5A1V7</accession>
<protein>
    <submittedName>
        <fullName evidence="1">Uncharacterized protein</fullName>
    </submittedName>
</protein>